<comment type="caution">
    <text evidence="1">The sequence shown here is derived from an EMBL/GenBank/DDBJ whole genome shotgun (WGS) entry which is preliminary data.</text>
</comment>
<dbReference type="EMBL" id="LSZP01000049">
    <property type="protein sequence ID" value="KXU34760.1"/>
    <property type="molecule type" value="Genomic_DNA"/>
</dbReference>
<dbReference type="STRING" id="1548208.AXK12_06945"/>
<protein>
    <recommendedName>
        <fullName evidence="3">Small basic protein</fullName>
    </recommendedName>
</protein>
<dbReference type="InterPro" id="IPR026405">
    <property type="entry name" value="Chlam/Ver/Plancto_rRNA"/>
</dbReference>
<dbReference type="AlphaFoldDB" id="A0A139SJU6"/>
<evidence type="ECO:0008006" key="3">
    <source>
        <dbReference type="Google" id="ProtNLM"/>
    </source>
</evidence>
<keyword evidence="2" id="KW-1185">Reference proteome</keyword>
<dbReference type="Proteomes" id="UP000071392">
    <property type="component" value="Unassembled WGS sequence"/>
</dbReference>
<proteinExistence type="predicted"/>
<accession>A0A139SJU6</accession>
<evidence type="ECO:0000313" key="1">
    <source>
        <dbReference type="EMBL" id="KXU34760.1"/>
    </source>
</evidence>
<gene>
    <name evidence="1" type="ORF">AXK12_06945</name>
</gene>
<dbReference type="NCBIfam" id="TIGR04137">
    <property type="entry name" value="Chlam_Ver_rRNA"/>
    <property type="match status" value="1"/>
</dbReference>
<name>A0A139SJU6_9BACT</name>
<organism evidence="1 2">
    <name type="scientific">Cephaloticoccus capnophilus</name>
    <dbReference type="NCBI Taxonomy" id="1548208"/>
    <lineage>
        <taxon>Bacteria</taxon>
        <taxon>Pseudomonadati</taxon>
        <taxon>Verrucomicrobiota</taxon>
        <taxon>Opitutia</taxon>
        <taxon>Opitutales</taxon>
        <taxon>Opitutaceae</taxon>
        <taxon>Cephaloticoccus</taxon>
    </lineage>
</organism>
<sequence length="80" mass="9050">MGAAAVLTPPLFLQNARAFQRIHSTPFTVMSQHNSLQGPRGIVVKRNVLKRFERVELLRKRGQWKAGDRVQGLKKTTPDV</sequence>
<evidence type="ECO:0000313" key="2">
    <source>
        <dbReference type="Proteomes" id="UP000071392"/>
    </source>
</evidence>
<reference evidence="1 2" key="1">
    <citation type="submission" date="2016-02" db="EMBL/GenBank/DDBJ databases">
        <authorList>
            <person name="Wen L."/>
            <person name="He K."/>
            <person name="Yang H."/>
        </authorList>
    </citation>
    <scope>NUCLEOTIDE SEQUENCE [LARGE SCALE GENOMIC DNA]</scope>
    <source>
        <strain evidence="1 2">CV41</strain>
    </source>
</reference>